<evidence type="ECO:0000313" key="3">
    <source>
        <dbReference type="Proteomes" id="UP000009102"/>
    </source>
</evidence>
<dbReference type="GO" id="GO:0003677">
    <property type="term" value="F:DNA binding"/>
    <property type="evidence" value="ECO:0007669"/>
    <property type="project" value="InterPro"/>
</dbReference>
<accession>D0L182</accession>
<dbReference type="STRING" id="555778.Hneap_1627"/>
<organism evidence="2 3">
    <name type="scientific">Halothiobacillus neapolitanus (strain ATCC 23641 / DSM 15147 / CIP 104769 / NCIMB 8539 / c2)</name>
    <name type="common">Thiobacillus neapolitanus</name>
    <dbReference type="NCBI Taxonomy" id="555778"/>
    <lineage>
        <taxon>Bacteria</taxon>
        <taxon>Pseudomonadati</taxon>
        <taxon>Pseudomonadota</taxon>
        <taxon>Gammaproteobacteria</taxon>
        <taxon>Chromatiales</taxon>
        <taxon>Halothiobacillaceae</taxon>
        <taxon>Halothiobacillus</taxon>
    </lineage>
</organism>
<dbReference type="HOGENOM" id="CLU_066192_23_2_6"/>
<evidence type="ECO:0000259" key="1">
    <source>
        <dbReference type="PROSITE" id="PS50943"/>
    </source>
</evidence>
<dbReference type="SMART" id="SM00530">
    <property type="entry name" value="HTH_XRE"/>
    <property type="match status" value="1"/>
</dbReference>
<dbReference type="eggNOG" id="COG1395">
    <property type="taxonomic scope" value="Bacteria"/>
</dbReference>
<dbReference type="SUPFAM" id="SSF47413">
    <property type="entry name" value="lambda repressor-like DNA-binding domains"/>
    <property type="match status" value="1"/>
</dbReference>
<feature type="domain" description="HTH cro/C1-type" evidence="1">
    <location>
        <begin position="11"/>
        <end position="62"/>
    </location>
</feature>
<dbReference type="EMBL" id="CP001801">
    <property type="protein sequence ID" value="ACX96455.1"/>
    <property type="molecule type" value="Genomic_DNA"/>
</dbReference>
<dbReference type="PROSITE" id="PS50943">
    <property type="entry name" value="HTH_CROC1"/>
    <property type="match status" value="1"/>
</dbReference>
<dbReference type="Proteomes" id="UP000009102">
    <property type="component" value="Chromosome"/>
</dbReference>
<evidence type="ECO:0000313" key="2">
    <source>
        <dbReference type="EMBL" id="ACX96455.1"/>
    </source>
</evidence>
<dbReference type="InterPro" id="IPR010982">
    <property type="entry name" value="Lambda_DNA-bd_dom_sf"/>
</dbReference>
<dbReference type="AlphaFoldDB" id="D0L182"/>
<name>D0L182_HALNC</name>
<dbReference type="CDD" id="cd00093">
    <property type="entry name" value="HTH_XRE"/>
    <property type="match status" value="1"/>
</dbReference>
<keyword evidence="3" id="KW-1185">Reference proteome</keyword>
<gene>
    <name evidence="2" type="ordered locus">Hneap_1627</name>
</gene>
<dbReference type="KEGG" id="hna:Hneap_1627"/>
<dbReference type="Gene3D" id="1.10.260.40">
    <property type="entry name" value="lambda repressor-like DNA-binding domains"/>
    <property type="match status" value="1"/>
</dbReference>
<dbReference type="InterPro" id="IPR001387">
    <property type="entry name" value="Cro/C1-type_HTH"/>
</dbReference>
<proteinExistence type="predicted"/>
<reference evidence="2 3" key="1">
    <citation type="submission" date="2009-10" db="EMBL/GenBank/DDBJ databases">
        <title>Complete sequence of Halothiobacillus neapolitanus c2.</title>
        <authorList>
            <consortium name="US DOE Joint Genome Institute"/>
            <person name="Lucas S."/>
            <person name="Copeland A."/>
            <person name="Lapidus A."/>
            <person name="Glavina del Rio T."/>
            <person name="Tice H."/>
            <person name="Bruce D."/>
            <person name="Goodwin L."/>
            <person name="Pitluck S."/>
            <person name="Davenport K."/>
            <person name="Brettin T."/>
            <person name="Detter J.C."/>
            <person name="Han C."/>
            <person name="Tapia R."/>
            <person name="Larimer F."/>
            <person name="Land M."/>
            <person name="Hauser L."/>
            <person name="Kyrpides N."/>
            <person name="Mikhailova N."/>
            <person name="Kerfeld C."/>
            <person name="Cannon G."/>
            <person name="Heinhort S."/>
        </authorList>
    </citation>
    <scope>NUCLEOTIDE SEQUENCE [LARGE SCALE GENOMIC DNA]</scope>
    <source>
        <strain evidence="3">ATCC 23641 / c2</strain>
    </source>
</reference>
<protein>
    <submittedName>
        <fullName evidence="2">Transcriptional regulator, XRE family</fullName>
    </submittedName>
</protein>
<sequence length="135" mass="15031">MQKRLQIGARLKEERTRLRLSQSEIADSLGVSRRSVIDWEKGGATPNAENISDLYDFGVDVLYTLTGRREPEPFSTEEKLLVERYRAADEATRYRILSSLLEGKTAAQAATDSNQVTQVVTGMAGQVAGRDIKNK</sequence>
<dbReference type="Pfam" id="PF01381">
    <property type="entry name" value="HTH_3"/>
    <property type="match status" value="1"/>
</dbReference>